<reference evidence="8" key="1">
    <citation type="submission" date="2020-12" db="EMBL/GenBank/DDBJ databases">
        <title>Enhanced detection system for hospital associated transmission using whole genome sequencing surveillance.</title>
        <authorList>
            <person name="Harrison L.H."/>
            <person name="Van Tyne D."/>
            <person name="Marsh J.W."/>
            <person name="Griffith M.P."/>
            <person name="Snyder D.J."/>
            <person name="Cooper V.S."/>
            <person name="Mustapha M."/>
        </authorList>
    </citation>
    <scope>NUCLEOTIDE SEQUENCE</scope>
    <source>
        <strain evidence="8">PSB00042</strain>
    </source>
</reference>
<accession>A0A8I1EC32</accession>
<dbReference type="PROSITE" id="PS51257">
    <property type="entry name" value="PROKAR_LIPOPROTEIN"/>
    <property type="match status" value="1"/>
</dbReference>
<comment type="caution">
    <text evidence="8">The sequence shown here is derived from an EMBL/GenBank/DDBJ whole genome shotgun (WGS) entry which is preliminary data.</text>
</comment>
<dbReference type="InterPro" id="IPR006143">
    <property type="entry name" value="RND_pump_MFP"/>
</dbReference>
<dbReference type="PANTHER" id="PTHR30469">
    <property type="entry name" value="MULTIDRUG RESISTANCE PROTEIN MDTA"/>
    <property type="match status" value="1"/>
</dbReference>
<dbReference type="GO" id="GO:0015562">
    <property type="term" value="F:efflux transmembrane transporter activity"/>
    <property type="evidence" value="ECO:0007669"/>
    <property type="project" value="TreeGrafter"/>
</dbReference>
<dbReference type="GO" id="GO:1990281">
    <property type="term" value="C:efflux pump complex"/>
    <property type="evidence" value="ECO:0007669"/>
    <property type="project" value="TreeGrafter"/>
</dbReference>
<dbReference type="SUPFAM" id="SSF111369">
    <property type="entry name" value="HlyD-like secretion proteins"/>
    <property type="match status" value="1"/>
</dbReference>
<evidence type="ECO:0000256" key="5">
    <source>
        <dbReference type="SAM" id="SignalP"/>
    </source>
</evidence>
<evidence type="ECO:0000256" key="3">
    <source>
        <dbReference type="ARBA" id="ARBA00022448"/>
    </source>
</evidence>
<gene>
    <name evidence="8" type="ORF">JEU22_02525</name>
</gene>
<dbReference type="Pfam" id="PF25967">
    <property type="entry name" value="RND-MFP_C"/>
    <property type="match status" value="1"/>
</dbReference>
<dbReference type="RefSeq" id="WP_198746383.1">
    <property type="nucleotide sequence ID" value="NZ_JAEHTE010000001.1"/>
</dbReference>
<name>A0A8I1EC32_PSEPU</name>
<comment type="subcellular location">
    <subcellularLocation>
        <location evidence="1">Cell envelope</location>
    </subcellularLocation>
</comment>
<evidence type="ECO:0000256" key="2">
    <source>
        <dbReference type="ARBA" id="ARBA00009477"/>
    </source>
</evidence>
<protein>
    <submittedName>
        <fullName evidence="8">Efflux RND transporter periplasmic adaptor subunit</fullName>
    </submittedName>
</protein>
<dbReference type="InterPro" id="IPR058627">
    <property type="entry name" value="MdtA-like_C"/>
</dbReference>
<dbReference type="Proteomes" id="UP000637061">
    <property type="component" value="Unassembled WGS sequence"/>
</dbReference>
<dbReference type="Gene3D" id="2.40.420.20">
    <property type="match status" value="1"/>
</dbReference>
<dbReference type="NCBIfam" id="TIGR01730">
    <property type="entry name" value="RND_mfp"/>
    <property type="match status" value="1"/>
</dbReference>
<evidence type="ECO:0000259" key="7">
    <source>
        <dbReference type="Pfam" id="PF25967"/>
    </source>
</evidence>
<keyword evidence="5" id="KW-0732">Signal</keyword>
<dbReference type="AlphaFoldDB" id="A0A8I1EC32"/>
<evidence type="ECO:0000256" key="1">
    <source>
        <dbReference type="ARBA" id="ARBA00004196"/>
    </source>
</evidence>
<feature type="domain" description="Multidrug resistance protein MdtA-like barrel-sandwich hybrid" evidence="6">
    <location>
        <begin position="68"/>
        <end position="200"/>
    </location>
</feature>
<evidence type="ECO:0000256" key="4">
    <source>
        <dbReference type="ARBA" id="ARBA00023054"/>
    </source>
</evidence>
<evidence type="ECO:0000313" key="8">
    <source>
        <dbReference type="EMBL" id="MBI6882776.1"/>
    </source>
</evidence>
<feature type="domain" description="Multidrug resistance protein MdtA-like C-terminal permuted SH3" evidence="7">
    <location>
        <begin position="295"/>
        <end position="348"/>
    </location>
</feature>
<keyword evidence="3" id="KW-0813">Transport</keyword>
<feature type="signal peptide" evidence="5">
    <location>
        <begin position="1"/>
        <end position="23"/>
    </location>
</feature>
<dbReference type="InterPro" id="IPR058625">
    <property type="entry name" value="MdtA-like_BSH"/>
</dbReference>
<dbReference type="Gene3D" id="2.40.30.170">
    <property type="match status" value="1"/>
</dbReference>
<organism evidence="8 9">
    <name type="scientific">Pseudomonas putida</name>
    <name type="common">Arthrobacter siderocapsulatus</name>
    <dbReference type="NCBI Taxonomy" id="303"/>
    <lineage>
        <taxon>Bacteria</taxon>
        <taxon>Pseudomonadati</taxon>
        <taxon>Pseudomonadota</taxon>
        <taxon>Gammaproteobacteria</taxon>
        <taxon>Pseudomonadales</taxon>
        <taxon>Pseudomonadaceae</taxon>
        <taxon>Pseudomonas</taxon>
    </lineage>
</organism>
<dbReference type="Pfam" id="PF25917">
    <property type="entry name" value="BSH_RND"/>
    <property type="match status" value="1"/>
</dbReference>
<proteinExistence type="inferred from homology"/>
<dbReference type="Gene3D" id="1.10.287.470">
    <property type="entry name" value="Helix hairpin bin"/>
    <property type="match status" value="1"/>
</dbReference>
<feature type="chain" id="PRO_5034169923" evidence="5">
    <location>
        <begin position="24"/>
        <end position="368"/>
    </location>
</feature>
<evidence type="ECO:0000313" key="9">
    <source>
        <dbReference type="Proteomes" id="UP000637061"/>
    </source>
</evidence>
<keyword evidence="4" id="KW-0175">Coiled coil</keyword>
<comment type="similarity">
    <text evidence="2">Belongs to the membrane fusion protein (MFP) (TC 8.A.1) family.</text>
</comment>
<sequence length="368" mass="39133">MTICGKNLSAKLLALAIASVSLTGCFDKTLTLGDYGKQHVSVTAFTVPTEAQTLTPILNVVGKAAVSTVGIQSRISATVQRVAFTPGKLVKKGDVLIQFDEVALKASVVKSEQQYQEAKKAYRRAVRARDKAVVGSADQPVIDAAKVDAQQAQDLYIAALASRNNDLAALRHSAVLAPFDGIPGPAMVREGDQVTANSGSLVLLTPPKSQWVEFDLSASDYQALTAIPKSTPEVTLTFSDGSTSQAAWMAPAPSKSAEQSVSMRAEPQPPTMSFIQGDEVQVEIHGKPIKGLISLPKSALRENTDGYYVFVVADSKVEMREVKVIRWAGGDPFVLSGLSQGDQIVTSNFTKIRVGSKSNVVVDVEASK</sequence>
<dbReference type="EMBL" id="JAEHTE010000001">
    <property type="protein sequence ID" value="MBI6882776.1"/>
    <property type="molecule type" value="Genomic_DNA"/>
</dbReference>
<evidence type="ECO:0000259" key="6">
    <source>
        <dbReference type="Pfam" id="PF25917"/>
    </source>
</evidence>
<dbReference type="Gene3D" id="2.40.50.100">
    <property type="match status" value="1"/>
</dbReference>